<gene>
    <name evidence="2" type="ORF">EWM64_g8928</name>
</gene>
<dbReference type="Gene3D" id="3.90.180.10">
    <property type="entry name" value="Medium-chain alcohol dehydrogenases, catalytic domain"/>
    <property type="match status" value="1"/>
</dbReference>
<dbReference type="InterPro" id="IPR047122">
    <property type="entry name" value="Trans-enoyl_RdTase-like"/>
</dbReference>
<accession>A0A4Y9ZLB1</accession>
<evidence type="ECO:0000313" key="3">
    <source>
        <dbReference type="Proteomes" id="UP000298061"/>
    </source>
</evidence>
<dbReference type="STRING" id="135208.A0A4Y9ZLB1"/>
<name>A0A4Y9ZLB1_9AGAM</name>
<dbReference type="PANTHER" id="PTHR45348:SF2">
    <property type="entry name" value="ZINC-TYPE ALCOHOL DEHYDROGENASE-LIKE PROTEIN C2E1P3.01"/>
    <property type="match status" value="1"/>
</dbReference>
<dbReference type="SUPFAM" id="SSF50129">
    <property type="entry name" value="GroES-like"/>
    <property type="match status" value="1"/>
</dbReference>
<organism evidence="2 3">
    <name type="scientific">Hericium alpestre</name>
    <dbReference type="NCBI Taxonomy" id="135208"/>
    <lineage>
        <taxon>Eukaryota</taxon>
        <taxon>Fungi</taxon>
        <taxon>Dikarya</taxon>
        <taxon>Basidiomycota</taxon>
        <taxon>Agaricomycotina</taxon>
        <taxon>Agaricomycetes</taxon>
        <taxon>Russulales</taxon>
        <taxon>Hericiaceae</taxon>
        <taxon>Hericium</taxon>
    </lineage>
</organism>
<comment type="caution">
    <text evidence="2">The sequence shown here is derived from an EMBL/GenBank/DDBJ whole genome shotgun (WGS) entry which is preliminary data.</text>
</comment>
<dbReference type="InterPro" id="IPR011032">
    <property type="entry name" value="GroES-like_sf"/>
</dbReference>
<evidence type="ECO:0000313" key="2">
    <source>
        <dbReference type="EMBL" id="TFY75084.1"/>
    </source>
</evidence>
<keyword evidence="3" id="KW-1185">Reference proteome</keyword>
<reference evidence="2 3" key="1">
    <citation type="submission" date="2019-02" db="EMBL/GenBank/DDBJ databases">
        <title>Genome sequencing of the rare red list fungi Hericium alpestre (H. flagellum).</title>
        <authorList>
            <person name="Buettner E."/>
            <person name="Kellner H."/>
        </authorList>
    </citation>
    <scope>NUCLEOTIDE SEQUENCE [LARGE SCALE GENOMIC DNA]</scope>
    <source>
        <strain evidence="2 3">DSM 108284</strain>
    </source>
</reference>
<protein>
    <recommendedName>
        <fullName evidence="1">Alcohol dehydrogenase-like N-terminal domain-containing protein</fullName>
    </recommendedName>
</protein>
<dbReference type="InterPro" id="IPR013154">
    <property type="entry name" value="ADH-like_N"/>
</dbReference>
<sequence length="160" mass="17005">MSSEIPTTQRAAIVQPDKTVAVQTVPVTPPGPGEVLIKVAVAAQNPSDWKTIHWGMVKPGQGVGSDFAGRVVALGDGVHDVKLGERVAGWQVPAEGDLNASTAYREYTTITSAPLIHIPNNVSDEEIFVSPGGQRVLTCYSNKYNPNARLRENQAASLSC</sequence>
<evidence type="ECO:0000259" key="1">
    <source>
        <dbReference type="Pfam" id="PF08240"/>
    </source>
</evidence>
<dbReference type="AlphaFoldDB" id="A0A4Y9ZLB1"/>
<dbReference type="EMBL" id="SFCI01001724">
    <property type="protein sequence ID" value="TFY75084.1"/>
    <property type="molecule type" value="Genomic_DNA"/>
</dbReference>
<dbReference type="Pfam" id="PF08240">
    <property type="entry name" value="ADH_N"/>
    <property type="match status" value="1"/>
</dbReference>
<dbReference type="GO" id="GO:0016651">
    <property type="term" value="F:oxidoreductase activity, acting on NAD(P)H"/>
    <property type="evidence" value="ECO:0007669"/>
    <property type="project" value="InterPro"/>
</dbReference>
<dbReference type="OrthoDB" id="10257049at2759"/>
<dbReference type="PANTHER" id="PTHR45348">
    <property type="entry name" value="HYPOTHETICAL OXIDOREDUCTASE (EUROFUNG)"/>
    <property type="match status" value="1"/>
</dbReference>
<dbReference type="Proteomes" id="UP000298061">
    <property type="component" value="Unassembled WGS sequence"/>
</dbReference>
<feature type="domain" description="Alcohol dehydrogenase-like N-terminal" evidence="1">
    <location>
        <begin position="31"/>
        <end position="119"/>
    </location>
</feature>
<proteinExistence type="predicted"/>